<organism evidence="1 2">
    <name type="scientific">Terrimonas ginsenosidimutans</name>
    <dbReference type="NCBI Taxonomy" id="2908004"/>
    <lineage>
        <taxon>Bacteria</taxon>
        <taxon>Pseudomonadati</taxon>
        <taxon>Bacteroidota</taxon>
        <taxon>Chitinophagia</taxon>
        <taxon>Chitinophagales</taxon>
        <taxon>Chitinophagaceae</taxon>
        <taxon>Terrimonas</taxon>
    </lineage>
</organism>
<evidence type="ECO:0000313" key="2">
    <source>
        <dbReference type="Proteomes" id="UP001165367"/>
    </source>
</evidence>
<evidence type="ECO:0000313" key="1">
    <source>
        <dbReference type="EMBL" id="MCG2615713.1"/>
    </source>
</evidence>
<reference evidence="1" key="1">
    <citation type="submission" date="2022-01" db="EMBL/GenBank/DDBJ databases">
        <authorList>
            <person name="Jo J.-H."/>
            <person name="Im W.-T."/>
        </authorList>
    </citation>
    <scope>NUCLEOTIDE SEQUENCE</scope>
    <source>
        <strain evidence="1">NA20</strain>
    </source>
</reference>
<sequence length="112" mass="13121">MPNYKNFLSAIKELHDRGFTQDFVLFEQYLFWTQEKLFISPMDFTIEECHRFAFPAPTDKRDDLVVFGVTAVSGHVKGILLNHYTYTTAIPDVIRTKLGEMGYYRKEMSWVG</sequence>
<dbReference type="RefSeq" id="WP_237873777.1">
    <property type="nucleotide sequence ID" value="NZ_JAKLTR010000009.1"/>
</dbReference>
<keyword evidence="2" id="KW-1185">Reference proteome</keyword>
<name>A0ABS9KTQ6_9BACT</name>
<dbReference type="EMBL" id="JAKLTR010000009">
    <property type="protein sequence ID" value="MCG2615713.1"/>
    <property type="molecule type" value="Genomic_DNA"/>
</dbReference>
<dbReference type="Proteomes" id="UP001165367">
    <property type="component" value="Unassembled WGS sequence"/>
</dbReference>
<accession>A0ABS9KTQ6</accession>
<comment type="caution">
    <text evidence="1">The sequence shown here is derived from an EMBL/GenBank/DDBJ whole genome shotgun (WGS) entry which is preliminary data.</text>
</comment>
<proteinExistence type="predicted"/>
<protein>
    <submittedName>
        <fullName evidence="1">Uncharacterized protein</fullName>
    </submittedName>
</protein>
<gene>
    <name evidence="1" type="ORF">LZZ85_15540</name>
</gene>